<dbReference type="Gene3D" id="3.40.640.10">
    <property type="entry name" value="Type I PLP-dependent aspartate aminotransferase-like (Major domain)"/>
    <property type="match status" value="1"/>
</dbReference>
<dbReference type="PANTHER" id="PTHR13693">
    <property type="entry name" value="CLASS II AMINOTRANSFERASE/8-AMINO-7-OXONONANOATE SYNTHASE"/>
    <property type="match status" value="1"/>
</dbReference>
<dbReference type="GO" id="GO:0046512">
    <property type="term" value="P:sphingosine biosynthetic process"/>
    <property type="evidence" value="ECO:0007669"/>
    <property type="project" value="TreeGrafter"/>
</dbReference>
<name>A0A9Q0NE13_9DIPT</name>
<gene>
    <name evidence="6" type="primary">SPTLC1</name>
    <name evidence="6" type="ORF">Bhyg_03841</name>
</gene>
<dbReference type="AlphaFoldDB" id="A0A9Q0NE13"/>
<dbReference type="Gene3D" id="3.90.1150.10">
    <property type="entry name" value="Aspartate Aminotransferase, domain 1"/>
    <property type="match status" value="1"/>
</dbReference>
<dbReference type="GO" id="GO:0005783">
    <property type="term" value="C:endoplasmic reticulum"/>
    <property type="evidence" value="ECO:0007669"/>
    <property type="project" value="TreeGrafter"/>
</dbReference>
<evidence type="ECO:0000256" key="3">
    <source>
        <dbReference type="ARBA" id="ARBA00022679"/>
    </source>
</evidence>
<evidence type="ECO:0000313" key="6">
    <source>
        <dbReference type="EMBL" id="KAJ6648611.1"/>
    </source>
</evidence>
<protein>
    <submittedName>
        <fullName evidence="6">Serine palmitoyltransferase 1</fullName>
    </submittedName>
</protein>
<evidence type="ECO:0000256" key="4">
    <source>
        <dbReference type="ARBA" id="ARBA00022898"/>
    </source>
</evidence>
<dbReference type="OrthoDB" id="8041385at2759"/>
<dbReference type="GO" id="GO:0004758">
    <property type="term" value="F:serine C-palmitoyltransferase activity"/>
    <property type="evidence" value="ECO:0007669"/>
    <property type="project" value="TreeGrafter"/>
</dbReference>
<evidence type="ECO:0000313" key="7">
    <source>
        <dbReference type="Proteomes" id="UP001151699"/>
    </source>
</evidence>
<dbReference type="EMBL" id="WJQU01000001">
    <property type="protein sequence ID" value="KAJ6648611.1"/>
    <property type="molecule type" value="Genomic_DNA"/>
</dbReference>
<reference evidence="6" key="1">
    <citation type="submission" date="2022-07" db="EMBL/GenBank/DDBJ databases">
        <authorList>
            <person name="Trinca V."/>
            <person name="Uliana J.V.C."/>
            <person name="Torres T.T."/>
            <person name="Ward R.J."/>
            <person name="Monesi N."/>
        </authorList>
    </citation>
    <scope>NUCLEOTIDE SEQUENCE</scope>
    <source>
        <strain evidence="6">HSMRA1968</strain>
        <tissue evidence="6">Whole embryos</tissue>
    </source>
</reference>
<proteinExistence type="inferred from homology"/>
<dbReference type="InterPro" id="IPR015421">
    <property type="entry name" value="PyrdxlP-dep_Trfase_major"/>
</dbReference>
<evidence type="ECO:0000256" key="1">
    <source>
        <dbReference type="ARBA" id="ARBA00001933"/>
    </source>
</evidence>
<dbReference type="InterPro" id="IPR050087">
    <property type="entry name" value="AON_synthase_class-II"/>
</dbReference>
<accession>A0A9Q0NE13</accession>
<dbReference type="GO" id="GO:0046513">
    <property type="term" value="P:ceramide biosynthetic process"/>
    <property type="evidence" value="ECO:0007669"/>
    <property type="project" value="TreeGrafter"/>
</dbReference>
<dbReference type="GO" id="GO:0016020">
    <property type="term" value="C:membrane"/>
    <property type="evidence" value="ECO:0007669"/>
    <property type="project" value="GOC"/>
</dbReference>
<dbReference type="SUPFAM" id="SSF53383">
    <property type="entry name" value="PLP-dependent transferases"/>
    <property type="match status" value="1"/>
</dbReference>
<keyword evidence="4" id="KW-0663">Pyridoxal phosphate</keyword>
<dbReference type="PANTHER" id="PTHR13693:SF2">
    <property type="entry name" value="SERINE PALMITOYLTRANSFERASE 1"/>
    <property type="match status" value="1"/>
</dbReference>
<comment type="similarity">
    <text evidence="2">Belongs to the class-II pyridoxal-phosphate-dependent aminotransferase family.</text>
</comment>
<evidence type="ECO:0000256" key="5">
    <source>
        <dbReference type="ARBA" id="ARBA00023315"/>
    </source>
</evidence>
<keyword evidence="5" id="KW-0012">Acyltransferase</keyword>
<dbReference type="InterPro" id="IPR015424">
    <property type="entry name" value="PyrdxlP-dep_Trfase"/>
</dbReference>
<keyword evidence="3" id="KW-0808">Transferase</keyword>
<sequence length="180" mass="20069">MSKRSEIDMICGTLEYGVASIGGFCIGSTYIIDHQVLSGLGYCFSASAPPLLTQAAISALDRFEEQPVIFEELRCISKKLDAKMHQFSMFELAGDPLSPVKHLYLKEQFDRDTEMSLISQIVGACVENNLAVVNAEYLVDREFPKCPRSSIRITSNRLLTDDDIEFVFNTLESVSKKVLS</sequence>
<evidence type="ECO:0000256" key="2">
    <source>
        <dbReference type="ARBA" id="ARBA00008392"/>
    </source>
</evidence>
<dbReference type="InterPro" id="IPR015422">
    <property type="entry name" value="PyrdxlP-dep_Trfase_small"/>
</dbReference>
<organism evidence="6 7">
    <name type="scientific">Pseudolycoriella hygida</name>
    <dbReference type="NCBI Taxonomy" id="35572"/>
    <lineage>
        <taxon>Eukaryota</taxon>
        <taxon>Metazoa</taxon>
        <taxon>Ecdysozoa</taxon>
        <taxon>Arthropoda</taxon>
        <taxon>Hexapoda</taxon>
        <taxon>Insecta</taxon>
        <taxon>Pterygota</taxon>
        <taxon>Neoptera</taxon>
        <taxon>Endopterygota</taxon>
        <taxon>Diptera</taxon>
        <taxon>Nematocera</taxon>
        <taxon>Sciaroidea</taxon>
        <taxon>Sciaridae</taxon>
        <taxon>Pseudolycoriella</taxon>
    </lineage>
</organism>
<comment type="cofactor">
    <cofactor evidence="1">
        <name>pyridoxal 5'-phosphate</name>
        <dbReference type="ChEBI" id="CHEBI:597326"/>
    </cofactor>
</comment>
<dbReference type="Proteomes" id="UP001151699">
    <property type="component" value="Chromosome A"/>
</dbReference>
<keyword evidence="7" id="KW-1185">Reference proteome</keyword>
<comment type="caution">
    <text evidence="6">The sequence shown here is derived from an EMBL/GenBank/DDBJ whole genome shotgun (WGS) entry which is preliminary data.</text>
</comment>